<accession>U5DAD1</accession>
<gene>
    <name evidence="5" type="ORF">AMTR_s00069p00186770</name>
</gene>
<keyword evidence="6" id="KW-1185">Reference proteome</keyword>
<dbReference type="GO" id="GO:0016705">
    <property type="term" value="F:oxidoreductase activity, acting on paired donors, with incorporation or reduction of molecular oxygen"/>
    <property type="evidence" value="ECO:0007669"/>
    <property type="project" value="InterPro"/>
</dbReference>
<evidence type="ECO:0000256" key="3">
    <source>
        <dbReference type="ARBA" id="ARBA00023002"/>
    </source>
</evidence>
<evidence type="ECO:0000256" key="2">
    <source>
        <dbReference type="ARBA" id="ARBA00022723"/>
    </source>
</evidence>
<dbReference type="PANTHER" id="PTHR24296">
    <property type="entry name" value="CYTOCHROME P450"/>
    <property type="match status" value="1"/>
</dbReference>
<evidence type="ECO:0000313" key="6">
    <source>
        <dbReference type="Proteomes" id="UP000017836"/>
    </source>
</evidence>
<dbReference type="eggNOG" id="KOG0157">
    <property type="taxonomic scope" value="Eukaryota"/>
</dbReference>
<proteinExistence type="inferred from homology"/>
<keyword evidence="3" id="KW-0560">Oxidoreductase</keyword>
<dbReference type="Gene3D" id="1.10.630.10">
    <property type="entry name" value="Cytochrome P450"/>
    <property type="match status" value="2"/>
</dbReference>
<dbReference type="OMA" id="HNIWRIT"/>
<keyword evidence="2" id="KW-0479">Metal-binding</keyword>
<dbReference type="AlphaFoldDB" id="U5DAD1"/>
<dbReference type="SUPFAM" id="SSF48264">
    <property type="entry name" value="Cytochrome P450"/>
    <property type="match status" value="1"/>
</dbReference>
<dbReference type="HOGENOM" id="CLU_001570_27_2_1"/>
<dbReference type="GO" id="GO:0004497">
    <property type="term" value="F:monooxygenase activity"/>
    <property type="evidence" value="ECO:0007669"/>
    <property type="project" value="InterPro"/>
</dbReference>
<organism evidence="5 6">
    <name type="scientific">Amborella trichopoda</name>
    <dbReference type="NCBI Taxonomy" id="13333"/>
    <lineage>
        <taxon>Eukaryota</taxon>
        <taxon>Viridiplantae</taxon>
        <taxon>Streptophyta</taxon>
        <taxon>Embryophyta</taxon>
        <taxon>Tracheophyta</taxon>
        <taxon>Spermatophyta</taxon>
        <taxon>Magnoliopsida</taxon>
        <taxon>Amborellales</taxon>
        <taxon>Amborellaceae</taxon>
        <taxon>Amborella</taxon>
    </lineage>
</organism>
<evidence type="ECO:0000313" key="5">
    <source>
        <dbReference type="EMBL" id="ERN19464.1"/>
    </source>
</evidence>
<reference evidence="6" key="1">
    <citation type="journal article" date="2013" name="Science">
        <title>The Amborella genome and the evolution of flowering plants.</title>
        <authorList>
            <consortium name="Amborella Genome Project"/>
        </authorList>
    </citation>
    <scope>NUCLEOTIDE SEQUENCE [LARGE SCALE GENOMIC DNA]</scope>
</reference>
<evidence type="ECO:0008006" key="7">
    <source>
        <dbReference type="Google" id="ProtNLM"/>
    </source>
</evidence>
<dbReference type="InterPro" id="IPR001128">
    <property type="entry name" value="Cyt_P450"/>
</dbReference>
<dbReference type="GO" id="GO:0005506">
    <property type="term" value="F:iron ion binding"/>
    <property type="evidence" value="ECO:0007669"/>
    <property type="project" value="InterPro"/>
</dbReference>
<dbReference type="InterPro" id="IPR036396">
    <property type="entry name" value="Cyt_P450_sf"/>
</dbReference>
<sequence>MDFLSLALSTIAGAFSLLLLFKLSTKKLFNSSYPPAVGSIINEIINYRRLYDYHTDLCRNYRTYRLLYPWSSEIYTANPANIEYFLKTNFSNYEKGRSNYEIMSDFLGDGIFTVDGDKWRQQRKLASYEFSTKAVKDYSSHVFTKNAAALAHKVSEIAAPNKVIDMQELLMKSTLDTIFIIGFGVELSSLLGAEENGKAFAEAFNETNALIFWRYVDFLWKFKRFFNVGAEAKLKKSIQTIDELIYKVIHSKRKLISTQDHSDGKWCVSDDTLPDGFKLRKGDGILFPAYAMGRMTYLWGENAEEFRPERWLENGVFKHESPFKFTAFQGGLRMCLGREFAYRQMKITAAILLRFFRFRFKDENKKIKYRTMFTLHIDGGLQLLAFPR</sequence>
<dbReference type="Gramene" id="ERN19464">
    <property type="protein sequence ID" value="ERN19464"/>
    <property type="gene ID" value="AMTR_s00069p00186770"/>
</dbReference>
<evidence type="ECO:0000256" key="4">
    <source>
        <dbReference type="ARBA" id="ARBA00023004"/>
    </source>
</evidence>
<name>U5DAD1_AMBTC</name>
<evidence type="ECO:0000256" key="1">
    <source>
        <dbReference type="ARBA" id="ARBA00010617"/>
    </source>
</evidence>
<protein>
    <recommendedName>
        <fullName evidence="7">Cytochrome P450</fullName>
    </recommendedName>
</protein>
<comment type="similarity">
    <text evidence="1">Belongs to the cytochrome P450 family.</text>
</comment>
<dbReference type="Pfam" id="PF00067">
    <property type="entry name" value="p450"/>
    <property type="match status" value="2"/>
</dbReference>
<keyword evidence="4" id="KW-0408">Iron</keyword>
<dbReference type="GO" id="GO:0020037">
    <property type="term" value="F:heme binding"/>
    <property type="evidence" value="ECO:0007669"/>
    <property type="project" value="InterPro"/>
</dbReference>
<dbReference type="EMBL" id="KI392069">
    <property type="protein sequence ID" value="ERN19464.1"/>
    <property type="molecule type" value="Genomic_DNA"/>
</dbReference>
<dbReference type="Proteomes" id="UP000017836">
    <property type="component" value="Unassembled WGS sequence"/>
</dbReference>